<evidence type="ECO:0000256" key="7">
    <source>
        <dbReference type="ARBA" id="ARBA00022490"/>
    </source>
</evidence>
<evidence type="ECO:0000256" key="8">
    <source>
        <dbReference type="ARBA" id="ARBA00022723"/>
    </source>
</evidence>
<dbReference type="InterPro" id="IPR044248">
    <property type="entry name" value="DPH3/4-like"/>
</dbReference>
<name>A0A9P4JBA5_9PEZI</name>
<dbReference type="InterPro" id="IPR007872">
    <property type="entry name" value="DPH_MB_dom"/>
</dbReference>
<evidence type="ECO:0000256" key="3">
    <source>
        <dbReference type="ARBA" id="ARBA00004496"/>
    </source>
</evidence>
<evidence type="ECO:0000313" key="15">
    <source>
        <dbReference type="Proteomes" id="UP000799439"/>
    </source>
</evidence>
<dbReference type="Gene3D" id="3.10.660.10">
    <property type="entry name" value="DPH Zinc finger"/>
    <property type="match status" value="1"/>
</dbReference>
<evidence type="ECO:0000313" key="14">
    <source>
        <dbReference type="EMBL" id="KAF2156887.1"/>
    </source>
</evidence>
<evidence type="ECO:0000256" key="4">
    <source>
        <dbReference type="ARBA" id="ARBA00005156"/>
    </source>
</evidence>
<dbReference type="PROSITE" id="PS50076">
    <property type="entry name" value="DNAJ_2"/>
    <property type="match status" value="1"/>
</dbReference>
<dbReference type="OrthoDB" id="445556at2759"/>
<evidence type="ECO:0000256" key="9">
    <source>
        <dbReference type="ARBA" id="ARBA00022833"/>
    </source>
</evidence>
<keyword evidence="8" id="KW-0479">Metal-binding</keyword>
<dbReference type="InterPro" id="IPR036671">
    <property type="entry name" value="DPH_MB_sf"/>
</dbReference>
<evidence type="ECO:0000256" key="10">
    <source>
        <dbReference type="ARBA" id="ARBA00023004"/>
    </source>
</evidence>
<keyword evidence="10" id="KW-0408">Iron</keyword>
<comment type="similarity">
    <text evidence="5">Belongs to the DPH4 family.</text>
</comment>
<reference evidence="14" key="1">
    <citation type="journal article" date="2020" name="Stud. Mycol.">
        <title>101 Dothideomycetes genomes: a test case for predicting lifestyles and emergence of pathogens.</title>
        <authorList>
            <person name="Haridas S."/>
            <person name="Albert R."/>
            <person name="Binder M."/>
            <person name="Bloem J."/>
            <person name="Labutti K."/>
            <person name="Salamov A."/>
            <person name="Andreopoulos B."/>
            <person name="Baker S."/>
            <person name="Barry K."/>
            <person name="Bills G."/>
            <person name="Bluhm B."/>
            <person name="Cannon C."/>
            <person name="Castanera R."/>
            <person name="Culley D."/>
            <person name="Daum C."/>
            <person name="Ezra D."/>
            <person name="Gonzalez J."/>
            <person name="Henrissat B."/>
            <person name="Kuo A."/>
            <person name="Liang C."/>
            <person name="Lipzen A."/>
            <person name="Lutzoni F."/>
            <person name="Magnuson J."/>
            <person name="Mondo S."/>
            <person name="Nolan M."/>
            <person name="Ohm R."/>
            <person name="Pangilinan J."/>
            <person name="Park H.-J."/>
            <person name="Ramirez L."/>
            <person name="Alfaro M."/>
            <person name="Sun H."/>
            <person name="Tritt A."/>
            <person name="Yoshinaga Y."/>
            <person name="Zwiers L.-H."/>
            <person name="Turgeon B."/>
            <person name="Goodwin S."/>
            <person name="Spatafora J."/>
            <person name="Crous P."/>
            <person name="Grigoriev I."/>
        </authorList>
    </citation>
    <scope>NUCLEOTIDE SEQUENCE</scope>
    <source>
        <strain evidence="14">CBS 260.36</strain>
    </source>
</reference>
<keyword evidence="11" id="KW-0539">Nucleus</keyword>
<dbReference type="PANTHER" id="PTHR21454">
    <property type="entry name" value="DPH3 HOMOLOG-RELATED"/>
    <property type="match status" value="1"/>
</dbReference>
<sequence length="195" mass="21929">MEDYYTVLDLTQRRADGTLTVADVRKAYHRALLLHHPDKSKESIYHGHQDSGGREIHGDRFTVDQITEAFNVLKDPSKRSEYDRNLALLRRSHLTAGGQADTKFFSGLDIVDLDDLQFDDNTQTWRRACRCGHEEGFFVTEDDLDANASHGELVTGCRGCSLWLKILFQLAPADDDDFEGGEPKDAGSTRLSPSL</sequence>
<evidence type="ECO:0000256" key="6">
    <source>
        <dbReference type="ARBA" id="ARBA00021797"/>
    </source>
</evidence>
<proteinExistence type="inferred from homology"/>
<feature type="domain" description="J" evidence="12">
    <location>
        <begin position="3"/>
        <end position="86"/>
    </location>
</feature>
<keyword evidence="9" id="KW-0862">Zinc</keyword>
<evidence type="ECO:0000259" key="12">
    <source>
        <dbReference type="PROSITE" id="PS50076"/>
    </source>
</evidence>
<evidence type="ECO:0000256" key="11">
    <source>
        <dbReference type="ARBA" id="ARBA00023242"/>
    </source>
</evidence>
<dbReference type="SMART" id="SM00271">
    <property type="entry name" value="DnaJ"/>
    <property type="match status" value="1"/>
</dbReference>
<dbReference type="Pfam" id="PF00226">
    <property type="entry name" value="DnaJ"/>
    <property type="match status" value="1"/>
</dbReference>
<dbReference type="GO" id="GO:0046872">
    <property type="term" value="F:metal ion binding"/>
    <property type="evidence" value="ECO:0007669"/>
    <property type="project" value="UniProtKB-KW"/>
</dbReference>
<accession>A0A9P4JBA5</accession>
<dbReference type="PROSITE" id="PS51074">
    <property type="entry name" value="DPH_MB"/>
    <property type="match status" value="1"/>
</dbReference>
<dbReference type="InterPro" id="IPR036869">
    <property type="entry name" value="J_dom_sf"/>
</dbReference>
<evidence type="ECO:0000256" key="1">
    <source>
        <dbReference type="ARBA" id="ARBA00003474"/>
    </source>
</evidence>
<feature type="domain" description="DPH-type MB" evidence="13">
    <location>
        <begin position="107"/>
        <end position="169"/>
    </location>
</feature>
<dbReference type="CDD" id="cd06257">
    <property type="entry name" value="DnaJ"/>
    <property type="match status" value="1"/>
</dbReference>
<dbReference type="GO" id="GO:0005634">
    <property type="term" value="C:nucleus"/>
    <property type="evidence" value="ECO:0007669"/>
    <property type="project" value="UniProtKB-SubCell"/>
</dbReference>
<organism evidence="14 15">
    <name type="scientific">Myriangium duriaei CBS 260.36</name>
    <dbReference type="NCBI Taxonomy" id="1168546"/>
    <lineage>
        <taxon>Eukaryota</taxon>
        <taxon>Fungi</taxon>
        <taxon>Dikarya</taxon>
        <taxon>Ascomycota</taxon>
        <taxon>Pezizomycotina</taxon>
        <taxon>Dothideomycetes</taxon>
        <taxon>Dothideomycetidae</taxon>
        <taxon>Myriangiales</taxon>
        <taxon>Myriangiaceae</taxon>
        <taxon>Myriangium</taxon>
    </lineage>
</organism>
<keyword evidence="7" id="KW-0963">Cytoplasm</keyword>
<protein>
    <recommendedName>
        <fullName evidence="6">Diphthamide biosynthesis protein 4</fullName>
    </recommendedName>
</protein>
<keyword evidence="15" id="KW-1185">Reference proteome</keyword>
<dbReference type="SUPFAM" id="SSF144217">
    <property type="entry name" value="CSL zinc finger"/>
    <property type="match status" value="1"/>
</dbReference>
<dbReference type="GO" id="GO:0005737">
    <property type="term" value="C:cytoplasm"/>
    <property type="evidence" value="ECO:0007669"/>
    <property type="project" value="UniProtKB-SubCell"/>
</dbReference>
<dbReference type="SUPFAM" id="SSF46565">
    <property type="entry name" value="Chaperone J-domain"/>
    <property type="match status" value="1"/>
</dbReference>
<dbReference type="Gene3D" id="1.10.287.110">
    <property type="entry name" value="DnaJ domain"/>
    <property type="match status" value="1"/>
</dbReference>
<comment type="pathway">
    <text evidence="4">Protein modification; peptidyl-diphthamide biosynthesis.</text>
</comment>
<gene>
    <name evidence="14" type="ORF">K461DRAFT_6574</name>
</gene>
<comment type="subcellular location">
    <subcellularLocation>
        <location evidence="3">Cytoplasm</location>
    </subcellularLocation>
    <subcellularLocation>
        <location evidence="2">Nucleus</location>
    </subcellularLocation>
</comment>
<evidence type="ECO:0000256" key="2">
    <source>
        <dbReference type="ARBA" id="ARBA00004123"/>
    </source>
</evidence>
<dbReference type="AlphaFoldDB" id="A0A9P4JBA5"/>
<dbReference type="Proteomes" id="UP000799439">
    <property type="component" value="Unassembled WGS sequence"/>
</dbReference>
<comment type="caution">
    <text evidence="14">The sequence shown here is derived from an EMBL/GenBank/DDBJ whole genome shotgun (WGS) entry which is preliminary data.</text>
</comment>
<evidence type="ECO:0000259" key="13">
    <source>
        <dbReference type="PROSITE" id="PS51074"/>
    </source>
</evidence>
<evidence type="ECO:0000256" key="5">
    <source>
        <dbReference type="ARBA" id="ARBA00006169"/>
    </source>
</evidence>
<dbReference type="PANTHER" id="PTHR21454:SF46">
    <property type="entry name" value="DIPHTHAMIDE BIOSYNTHESIS PROTEIN 4"/>
    <property type="match status" value="1"/>
</dbReference>
<dbReference type="Pfam" id="PF05207">
    <property type="entry name" value="Zn_ribbon_CSL"/>
    <property type="match status" value="1"/>
</dbReference>
<comment type="function">
    <text evidence="1">Required for the first step of diphthamide biosynthesis, the transfer of 3-amino-3-carboxypropyl from S-adenosyl-L-methionine to a histidine residue. Diphthamide is a post-translational modification of histidine which occurs in elongation factor 2.</text>
</comment>
<dbReference type="GO" id="GO:0017183">
    <property type="term" value="P:protein histidyl modification to diphthamide"/>
    <property type="evidence" value="ECO:0007669"/>
    <property type="project" value="InterPro"/>
</dbReference>
<dbReference type="InterPro" id="IPR001623">
    <property type="entry name" value="DnaJ_domain"/>
</dbReference>
<dbReference type="EMBL" id="ML996081">
    <property type="protein sequence ID" value="KAF2156887.1"/>
    <property type="molecule type" value="Genomic_DNA"/>
</dbReference>